<evidence type="ECO:0000313" key="1">
    <source>
        <dbReference type="Proteomes" id="UP000515126"/>
    </source>
</evidence>
<dbReference type="Proteomes" id="UP000515126">
    <property type="component" value="Chromosome 10"/>
</dbReference>
<protein>
    <submittedName>
        <fullName evidence="2">Centromere protein W isoform X2</fullName>
    </submittedName>
</protein>
<dbReference type="GeneID" id="110303627"/>
<organism evidence="1 2">
    <name type="scientific">Mus caroli</name>
    <name type="common">Ryukyu mouse</name>
    <name type="synonym">Ricefield mouse</name>
    <dbReference type="NCBI Taxonomy" id="10089"/>
    <lineage>
        <taxon>Eukaryota</taxon>
        <taxon>Metazoa</taxon>
        <taxon>Chordata</taxon>
        <taxon>Craniata</taxon>
        <taxon>Vertebrata</taxon>
        <taxon>Euteleostomi</taxon>
        <taxon>Mammalia</taxon>
        <taxon>Eutheria</taxon>
        <taxon>Euarchontoglires</taxon>
        <taxon>Glires</taxon>
        <taxon>Rodentia</taxon>
        <taxon>Myomorpha</taxon>
        <taxon>Muroidea</taxon>
        <taxon>Muridae</taxon>
        <taxon>Murinae</taxon>
        <taxon>Mus</taxon>
        <taxon>Mus</taxon>
    </lineage>
</organism>
<dbReference type="RefSeq" id="XP_021030441.1">
    <property type="nucleotide sequence ID" value="XM_021174782.2"/>
</dbReference>
<sequence>MAPSTTATRRVKRKAPRAFLKRFLKQKKPHLGLGRCCDLLQSPGQMLVKVNLELSKRIIYWLQQR</sequence>
<reference evidence="2" key="1">
    <citation type="submission" date="2025-08" db="UniProtKB">
        <authorList>
            <consortium name="RefSeq"/>
        </authorList>
    </citation>
    <scope>IDENTIFICATION</scope>
</reference>
<accession>A0A6P5QC02</accession>
<dbReference type="AlphaFoldDB" id="A0A6P5QC02"/>
<dbReference type="GO" id="GO:0051382">
    <property type="term" value="P:kinetochore assembly"/>
    <property type="evidence" value="ECO:0007669"/>
    <property type="project" value="InterPro"/>
</dbReference>
<dbReference type="GO" id="GO:0003677">
    <property type="term" value="F:DNA binding"/>
    <property type="evidence" value="ECO:0007669"/>
    <property type="project" value="InterPro"/>
</dbReference>
<gene>
    <name evidence="2" type="primary">Cenpw</name>
</gene>
<dbReference type="Pfam" id="PF15510">
    <property type="entry name" value="CENP-W"/>
    <property type="match status" value="1"/>
</dbReference>
<evidence type="ECO:0000313" key="2">
    <source>
        <dbReference type="RefSeq" id="XP_021030441.1"/>
    </source>
</evidence>
<name>A0A6P5QC02_MUSCR</name>
<dbReference type="InterPro" id="IPR028847">
    <property type="entry name" value="CENP-W"/>
</dbReference>
<proteinExistence type="predicted"/>
<dbReference type="GO" id="GO:0000278">
    <property type="term" value="P:mitotic cell cycle"/>
    <property type="evidence" value="ECO:0007669"/>
    <property type="project" value="InterPro"/>
</dbReference>
<dbReference type="CTD" id="387103"/>
<keyword evidence="1" id="KW-1185">Reference proteome</keyword>